<dbReference type="EMBL" id="JACIJD010000007">
    <property type="protein sequence ID" value="MBB5693776.1"/>
    <property type="molecule type" value="Genomic_DNA"/>
</dbReference>
<dbReference type="Proteomes" id="UP000580654">
    <property type="component" value="Unassembled WGS sequence"/>
</dbReference>
<dbReference type="InterPro" id="IPR000524">
    <property type="entry name" value="Tscrpt_reg_HTH_GntR"/>
</dbReference>
<evidence type="ECO:0000256" key="2">
    <source>
        <dbReference type="ARBA" id="ARBA00023125"/>
    </source>
</evidence>
<keyword evidence="2" id="KW-0238">DNA-binding</keyword>
<evidence type="ECO:0000256" key="1">
    <source>
        <dbReference type="ARBA" id="ARBA00023015"/>
    </source>
</evidence>
<feature type="domain" description="HTH gntR-type" evidence="4">
    <location>
        <begin position="10"/>
        <end position="78"/>
    </location>
</feature>
<accession>A0A840Y0U3</accession>
<dbReference type="PROSITE" id="PS50949">
    <property type="entry name" value="HTH_GNTR"/>
    <property type="match status" value="1"/>
</dbReference>
<dbReference type="CDD" id="cd07377">
    <property type="entry name" value="WHTH_GntR"/>
    <property type="match status" value="1"/>
</dbReference>
<dbReference type="InterPro" id="IPR036390">
    <property type="entry name" value="WH_DNA-bd_sf"/>
</dbReference>
<evidence type="ECO:0000313" key="5">
    <source>
        <dbReference type="EMBL" id="MBB5693776.1"/>
    </source>
</evidence>
<sequence>MNELRRPDARPLYVQVEAILNERIVSGEWKSGQAIPAEPELAAELGVSAGTLRRALARLEQRHLIERRQGRGTYVSQQTSQQALGLFFRVRNFAGKPVRPESFITGVTTGPATPEEAARLRLSPGEAVHRIDRRRHLEGEPRIAERIALPAALFPGLSLPLAPKQLGAEIYVHYRNAHGIIVVSAEEDLSAASATEEEAALLGCPVGAPLLLIERVTFDAAGRPVELRVSRLDTRAHRYAVEIV</sequence>
<dbReference type="Gene3D" id="3.40.1410.10">
    <property type="entry name" value="Chorismate lyase-like"/>
    <property type="match status" value="1"/>
</dbReference>
<reference evidence="5 6" key="1">
    <citation type="submission" date="2020-08" db="EMBL/GenBank/DDBJ databases">
        <title>Genomic Encyclopedia of Type Strains, Phase IV (KMG-IV): sequencing the most valuable type-strain genomes for metagenomic binning, comparative biology and taxonomic classification.</title>
        <authorList>
            <person name="Goeker M."/>
        </authorList>
    </citation>
    <scope>NUCLEOTIDE SEQUENCE [LARGE SCALE GENOMIC DNA]</scope>
    <source>
        <strain evidence="5 6">DSM 25622</strain>
    </source>
</reference>
<dbReference type="InterPro" id="IPR028978">
    <property type="entry name" value="Chorismate_lyase_/UTRA_dom_sf"/>
</dbReference>
<gene>
    <name evidence="5" type="ORF">FHS87_001813</name>
</gene>
<evidence type="ECO:0000259" key="4">
    <source>
        <dbReference type="PROSITE" id="PS50949"/>
    </source>
</evidence>
<evidence type="ECO:0000256" key="3">
    <source>
        <dbReference type="ARBA" id="ARBA00023163"/>
    </source>
</evidence>
<proteinExistence type="predicted"/>
<dbReference type="RefSeq" id="WP_184516610.1">
    <property type="nucleotide sequence ID" value="NZ_JACIJD010000007.1"/>
</dbReference>
<dbReference type="GO" id="GO:0003700">
    <property type="term" value="F:DNA-binding transcription factor activity"/>
    <property type="evidence" value="ECO:0007669"/>
    <property type="project" value="InterPro"/>
</dbReference>
<dbReference type="SMART" id="SM00345">
    <property type="entry name" value="HTH_GNTR"/>
    <property type="match status" value="1"/>
</dbReference>
<keyword evidence="6" id="KW-1185">Reference proteome</keyword>
<name>A0A840Y0U3_9PROT</name>
<dbReference type="PANTHER" id="PTHR44846">
    <property type="entry name" value="MANNOSYL-D-GLYCERATE TRANSPORT/METABOLISM SYSTEM REPRESSOR MNGR-RELATED"/>
    <property type="match status" value="1"/>
</dbReference>
<dbReference type="GO" id="GO:0003677">
    <property type="term" value="F:DNA binding"/>
    <property type="evidence" value="ECO:0007669"/>
    <property type="project" value="UniProtKB-KW"/>
</dbReference>
<protein>
    <submittedName>
        <fullName evidence="5">GntR family transcriptional regulator</fullName>
    </submittedName>
</protein>
<dbReference type="PANTHER" id="PTHR44846:SF1">
    <property type="entry name" value="MANNOSYL-D-GLYCERATE TRANSPORT_METABOLISM SYSTEM REPRESSOR MNGR-RELATED"/>
    <property type="match status" value="1"/>
</dbReference>
<dbReference type="InterPro" id="IPR050679">
    <property type="entry name" value="Bact_HTH_transcr_reg"/>
</dbReference>
<dbReference type="SUPFAM" id="SSF46785">
    <property type="entry name" value="Winged helix' DNA-binding domain"/>
    <property type="match status" value="1"/>
</dbReference>
<dbReference type="InterPro" id="IPR011663">
    <property type="entry name" value="UTRA"/>
</dbReference>
<dbReference type="SMART" id="SM00866">
    <property type="entry name" value="UTRA"/>
    <property type="match status" value="1"/>
</dbReference>
<keyword evidence="1" id="KW-0805">Transcription regulation</keyword>
<evidence type="ECO:0000313" key="6">
    <source>
        <dbReference type="Proteomes" id="UP000580654"/>
    </source>
</evidence>
<dbReference type="InterPro" id="IPR036388">
    <property type="entry name" value="WH-like_DNA-bd_sf"/>
</dbReference>
<dbReference type="Gene3D" id="1.10.10.10">
    <property type="entry name" value="Winged helix-like DNA-binding domain superfamily/Winged helix DNA-binding domain"/>
    <property type="match status" value="1"/>
</dbReference>
<organism evidence="5 6">
    <name type="scientific">Muricoccus pecuniae</name>
    <dbReference type="NCBI Taxonomy" id="693023"/>
    <lineage>
        <taxon>Bacteria</taxon>
        <taxon>Pseudomonadati</taxon>
        <taxon>Pseudomonadota</taxon>
        <taxon>Alphaproteobacteria</taxon>
        <taxon>Acetobacterales</taxon>
        <taxon>Roseomonadaceae</taxon>
        <taxon>Muricoccus</taxon>
    </lineage>
</organism>
<dbReference type="GO" id="GO:0045892">
    <property type="term" value="P:negative regulation of DNA-templated transcription"/>
    <property type="evidence" value="ECO:0007669"/>
    <property type="project" value="TreeGrafter"/>
</dbReference>
<comment type="caution">
    <text evidence="5">The sequence shown here is derived from an EMBL/GenBank/DDBJ whole genome shotgun (WGS) entry which is preliminary data.</text>
</comment>
<dbReference type="AlphaFoldDB" id="A0A840Y0U3"/>
<dbReference type="PRINTS" id="PR00035">
    <property type="entry name" value="HTHGNTR"/>
</dbReference>
<dbReference type="Pfam" id="PF00392">
    <property type="entry name" value="GntR"/>
    <property type="match status" value="1"/>
</dbReference>
<keyword evidence="3" id="KW-0804">Transcription</keyword>
<dbReference type="Pfam" id="PF07702">
    <property type="entry name" value="UTRA"/>
    <property type="match status" value="1"/>
</dbReference>
<dbReference type="SUPFAM" id="SSF64288">
    <property type="entry name" value="Chorismate lyase-like"/>
    <property type="match status" value="1"/>
</dbReference>